<dbReference type="InterPro" id="IPR000086">
    <property type="entry name" value="NUDIX_hydrolase_dom"/>
</dbReference>
<evidence type="ECO:0000256" key="1">
    <source>
        <dbReference type="SAM" id="MobiDB-lite"/>
    </source>
</evidence>
<reference evidence="3 4" key="1">
    <citation type="submission" date="2016-07" db="EMBL/GenBank/DDBJ databases">
        <title>Pervasive Adenine N6-methylation of Active Genes in Fungi.</title>
        <authorList>
            <consortium name="DOE Joint Genome Institute"/>
            <person name="Mondo S.J."/>
            <person name="Dannebaum R.O."/>
            <person name="Kuo R.C."/>
            <person name="Labutti K."/>
            <person name="Haridas S."/>
            <person name="Kuo A."/>
            <person name="Salamov A."/>
            <person name="Ahrendt S.R."/>
            <person name="Lipzen A."/>
            <person name="Sullivan W."/>
            <person name="Andreopoulos W.B."/>
            <person name="Clum A."/>
            <person name="Lindquist E."/>
            <person name="Daum C."/>
            <person name="Ramamoorthy G.K."/>
            <person name="Gryganskyi A."/>
            <person name="Culley D."/>
            <person name="Magnuson J.K."/>
            <person name="James T.Y."/>
            <person name="O'Malley M.A."/>
            <person name="Stajich J.E."/>
            <person name="Spatafora J.W."/>
            <person name="Visel A."/>
            <person name="Grigoriev I.V."/>
        </authorList>
    </citation>
    <scope>NUCLEOTIDE SEQUENCE [LARGE SCALE GENOMIC DNA]</scope>
    <source>
        <strain evidence="3 4">PL171</strain>
    </source>
</reference>
<dbReference type="Gene3D" id="3.90.79.10">
    <property type="entry name" value="Nucleoside Triphosphate Pyrophosphohydrolase"/>
    <property type="match status" value="1"/>
</dbReference>
<dbReference type="STRING" id="765915.A0A1Y2I076"/>
<dbReference type="Proteomes" id="UP000193411">
    <property type="component" value="Unassembled WGS sequence"/>
</dbReference>
<name>A0A1Y2I076_9FUNG</name>
<dbReference type="PANTHER" id="PTHR13622:SF8">
    <property type="entry name" value="THIAMIN PYROPHOSPHOKINASE 1"/>
    <property type="match status" value="1"/>
</dbReference>
<protein>
    <recommendedName>
        <fullName evidence="2">Nudix hydrolase domain-containing protein</fullName>
    </recommendedName>
</protein>
<feature type="compositionally biased region" description="Low complexity" evidence="1">
    <location>
        <begin position="1"/>
        <end position="24"/>
    </location>
</feature>
<dbReference type="InterPro" id="IPR031804">
    <property type="entry name" value="DUF4743"/>
</dbReference>
<dbReference type="AlphaFoldDB" id="A0A1Y2I076"/>
<comment type="caution">
    <text evidence="3">The sequence shown here is derived from an EMBL/GenBank/DDBJ whole genome shotgun (WGS) entry which is preliminary data.</text>
</comment>
<dbReference type="Pfam" id="PF15916">
    <property type="entry name" value="DUF4743"/>
    <property type="match status" value="1"/>
</dbReference>
<accession>A0A1Y2I076</accession>
<evidence type="ECO:0000259" key="2">
    <source>
        <dbReference type="PROSITE" id="PS51462"/>
    </source>
</evidence>
<dbReference type="EMBL" id="MCFL01000003">
    <property type="protein sequence ID" value="ORZ40256.1"/>
    <property type="molecule type" value="Genomic_DNA"/>
</dbReference>
<dbReference type="SUPFAM" id="SSF55811">
    <property type="entry name" value="Nudix"/>
    <property type="match status" value="1"/>
</dbReference>
<dbReference type="CDD" id="cd03676">
    <property type="entry name" value="NUDIX_Tnr3_like"/>
    <property type="match status" value="1"/>
</dbReference>
<dbReference type="PROSITE" id="PS51462">
    <property type="entry name" value="NUDIX"/>
    <property type="match status" value="1"/>
</dbReference>
<evidence type="ECO:0000313" key="3">
    <source>
        <dbReference type="EMBL" id="ORZ40256.1"/>
    </source>
</evidence>
<dbReference type="OrthoDB" id="10261522at2759"/>
<dbReference type="PANTHER" id="PTHR13622">
    <property type="entry name" value="THIAMIN PYROPHOSPHOKINASE"/>
    <property type="match status" value="1"/>
</dbReference>
<proteinExistence type="predicted"/>
<sequence>MTPQPATSAAAAGSAPASTKSTTSIGITMNGTSLQAEWSLRDLVHQCNNVPSSLESWITQLNAPLNLCPTDVGHAFLTVDNVRVGLLTPPVAMALLEHPHAFERVSQTQVALKRPAVDASASVHADPDARVELTRSQWIAEIVEQWRTFNDGTQLRFEALMGWRDELYPVYGKGGSLAFTVERAASGLLGVRTYGCHMTAYTLPPGTAHPHSNLHLWLARRSLTKPTFPGQLDNTAAGGLPVTRSSTGQPVFQRPFECMVREAHEEASISESVARSGIVAAGAVSYYQRQEHLPSLGGIAGPETQYVFDLQVDEAFAPEVNDGEVHGFMKVRVDEAMQLLKSGQFKPNCAVVLIDFLVRHGYITTDNEPDYLEIVHGCHRPLEWEFPGPRWSLLKD</sequence>
<keyword evidence="4" id="KW-1185">Reference proteome</keyword>
<dbReference type="GO" id="GO:0044715">
    <property type="term" value="F:8-oxo-dGDP phosphatase activity"/>
    <property type="evidence" value="ECO:0007669"/>
    <property type="project" value="TreeGrafter"/>
</dbReference>
<feature type="domain" description="Nudix hydrolase" evidence="2">
    <location>
        <begin position="181"/>
        <end position="353"/>
    </location>
</feature>
<organism evidence="3 4">
    <name type="scientific">Catenaria anguillulae PL171</name>
    <dbReference type="NCBI Taxonomy" id="765915"/>
    <lineage>
        <taxon>Eukaryota</taxon>
        <taxon>Fungi</taxon>
        <taxon>Fungi incertae sedis</taxon>
        <taxon>Blastocladiomycota</taxon>
        <taxon>Blastocladiomycetes</taxon>
        <taxon>Blastocladiales</taxon>
        <taxon>Catenariaceae</taxon>
        <taxon>Catenaria</taxon>
    </lineage>
</organism>
<evidence type="ECO:0000313" key="4">
    <source>
        <dbReference type="Proteomes" id="UP000193411"/>
    </source>
</evidence>
<gene>
    <name evidence="3" type="ORF">BCR44DRAFT_40496</name>
</gene>
<dbReference type="FunFam" id="3.90.79.10:FF:000019">
    <property type="entry name" value="Thiamin pyrophosphokinase, putative"/>
    <property type="match status" value="1"/>
</dbReference>
<feature type="region of interest" description="Disordered" evidence="1">
    <location>
        <begin position="1"/>
        <end position="25"/>
    </location>
</feature>
<dbReference type="InterPro" id="IPR015797">
    <property type="entry name" value="NUDIX_hydrolase-like_dom_sf"/>
</dbReference>